<evidence type="ECO:0000313" key="4">
    <source>
        <dbReference type="Proteomes" id="UP000474042"/>
    </source>
</evidence>
<evidence type="ECO:0000259" key="2">
    <source>
        <dbReference type="Pfam" id="PF07728"/>
    </source>
</evidence>
<dbReference type="Gene3D" id="3.40.50.300">
    <property type="entry name" value="P-loop containing nucleotide triphosphate hydrolases"/>
    <property type="match status" value="1"/>
</dbReference>
<evidence type="ECO:0000313" key="3">
    <source>
        <dbReference type="EMBL" id="NAS19178.1"/>
    </source>
</evidence>
<dbReference type="EMBL" id="WOFV02000059">
    <property type="protein sequence ID" value="NAS19178.1"/>
    <property type="molecule type" value="Genomic_DNA"/>
</dbReference>
<comment type="caution">
    <text evidence="3">The sequence shown here is derived from an EMBL/GenBank/DDBJ whole genome shotgun (WGS) entry which is preliminary data.</text>
</comment>
<organism evidence="3 4">
    <name type="scientific">Clostridium butyricum</name>
    <dbReference type="NCBI Taxonomy" id="1492"/>
    <lineage>
        <taxon>Bacteria</taxon>
        <taxon>Bacillati</taxon>
        <taxon>Bacillota</taxon>
        <taxon>Clostridia</taxon>
        <taxon>Eubacteriales</taxon>
        <taxon>Clostridiaceae</taxon>
        <taxon>Clostridium</taxon>
    </lineage>
</organism>
<reference evidence="3 4" key="1">
    <citation type="submission" date="2020-01" db="EMBL/GenBank/DDBJ databases">
        <title>Genome sequence of a 1,3-propanediol producer, Clostridium butyricum S3.</title>
        <authorList>
            <person name="Zhou J."/>
        </authorList>
    </citation>
    <scope>NUCLEOTIDE SEQUENCE [LARGE SCALE GENOMIC DNA]</scope>
    <source>
        <strain evidence="3 4">S3</strain>
    </source>
</reference>
<dbReference type="GO" id="GO:0016887">
    <property type="term" value="F:ATP hydrolysis activity"/>
    <property type="evidence" value="ECO:0007669"/>
    <property type="project" value="InterPro"/>
</dbReference>
<dbReference type="Pfam" id="PF07728">
    <property type="entry name" value="AAA_5"/>
    <property type="match status" value="1"/>
</dbReference>
<dbReference type="InterPro" id="IPR011704">
    <property type="entry name" value="ATPase_dyneun-rel_AAA"/>
</dbReference>
<sequence>MFGTGFHTFASKSDKESAKRFISLCIELKDMIDDEAMFTKVEEAINKGIKGMQSAAVSVMLHCLKPCTFPIMNSAVNDTISLFQIEGVSLVKPKELAYYIQNSRQLKKFRDEKCLFKNYRAMDMKLSIYGRNKDIEDDEYVNDRTILQDEKINIWKISHGNDGSFTEEERERYFDQCIITVHRETGRGQGYEFENGIKIGDYFYLCYGNSGIKLLGKITSNAKQLNSKTQGWLYRSYEVVAYSNVPNYQYSAAQKGWTPNYNSTAWRIPINDYAEFEKNILVPCFDIRVKELLSDNIMTQTINEEDEEVNYWWLNASPKIWSFSNIEVGQSVEYTSVNDNGHKRKIYKNFENAKVGDIVIGYESYPEKAIVAICKISQEHDGERIWVEKVQNLINPIRYSDLLEIDELQNMEYFKTPRGSLFKLTQEEYEVIMDLVKEEESSGSKGSIELYSKEDFLNEVFISEQQYDEIAILLDRKKNIIFHGAPGVGKTFAAKRLSYSLMGFIDDSRIEMVQFHQNYSYEDFVMGFRPVEGGGFELRNGIFYQFCIKAANDPDRNYYFIIDEINRGNLSKIFGELLMLIENDKRGSKFAVPLTYKPDSRFYVPQNVFIIGMMNTADRSLAMIDYALRRRFCFIEIEPAFNTQSFRKYLTDSGVHVDLIEKIISRMNYLNNQIVADNNLGRGFRIGHSYFSNPSTDENWYQSVVQYEINPLIEEYWFDNKEKVQEYKEYLLG</sequence>
<dbReference type="Proteomes" id="UP000474042">
    <property type="component" value="Unassembled WGS sequence"/>
</dbReference>
<gene>
    <name evidence="3" type="ORF">GND98_015270</name>
</gene>
<dbReference type="PANTHER" id="PTHR37291:SF1">
    <property type="entry name" value="TYPE IV METHYL-DIRECTED RESTRICTION ENZYME ECOKMCRB SUBUNIT"/>
    <property type="match status" value="1"/>
</dbReference>
<dbReference type="AlphaFoldDB" id="A0A6L9ERB4"/>
<dbReference type="InterPro" id="IPR002740">
    <property type="entry name" value="EVE_domain"/>
</dbReference>
<dbReference type="Gene3D" id="3.10.590.10">
    <property type="entry name" value="ph1033 like domains"/>
    <property type="match status" value="1"/>
</dbReference>
<dbReference type="InterPro" id="IPR027417">
    <property type="entry name" value="P-loop_NTPase"/>
</dbReference>
<dbReference type="Pfam" id="PF01878">
    <property type="entry name" value="EVE"/>
    <property type="match status" value="1"/>
</dbReference>
<dbReference type="GO" id="GO:0005524">
    <property type="term" value="F:ATP binding"/>
    <property type="evidence" value="ECO:0007669"/>
    <property type="project" value="InterPro"/>
</dbReference>
<dbReference type="PANTHER" id="PTHR37291">
    <property type="entry name" value="5-METHYLCYTOSINE-SPECIFIC RESTRICTION ENZYME B"/>
    <property type="match status" value="1"/>
</dbReference>
<dbReference type="SUPFAM" id="SSF88697">
    <property type="entry name" value="PUA domain-like"/>
    <property type="match status" value="1"/>
</dbReference>
<feature type="domain" description="EVE" evidence="1">
    <location>
        <begin position="310"/>
        <end position="434"/>
    </location>
</feature>
<name>A0A6L9ERB4_CLOBU</name>
<accession>A0A6L9ERB4</accession>
<dbReference type="InterPro" id="IPR052934">
    <property type="entry name" value="Methyl-DNA_Rec/Restrict_Enz"/>
</dbReference>
<evidence type="ECO:0000259" key="1">
    <source>
        <dbReference type="Pfam" id="PF01878"/>
    </source>
</evidence>
<feature type="domain" description="ATPase dynein-related AAA" evidence="2">
    <location>
        <begin position="479"/>
        <end position="632"/>
    </location>
</feature>
<dbReference type="SUPFAM" id="SSF52540">
    <property type="entry name" value="P-loop containing nucleoside triphosphate hydrolases"/>
    <property type="match status" value="1"/>
</dbReference>
<protein>
    <submittedName>
        <fullName evidence="3">EVE domain-containing protein</fullName>
    </submittedName>
</protein>
<dbReference type="CDD" id="cd00009">
    <property type="entry name" value="AAA"/>
    <property type="match status" value="1"/>
</dbReference>
<proteinExistence type="predicted"/>
<dbReference type="InterPro" id="IPR015947">
    <property type="entry name" value="PUA-like_sf"/>
</dbReference>